<feature type="domain" description="Type II secretion system protein GspC N-terminal" evidence="10">
    <location>
        <begin position="44"/>
        <end position="152"/>
    </location>
</feature>
<name>A0AAU7U3D7_9GAMM</name>
<comment type="subcellular location">
    <subcellularLocation>
        <location evidence="1">Cell inner membrane</location>
    </subcellularLocation>
</comment>
<organism evidence="11">
    <name type="scientific">Pantoea sp. BJ2</name>
    <dbReference type="NCBI Taxonomy" id="3141322"/>
    <lineage>
        <taxon>Bacteria</taxon>
        <taxon>Pseudomonadati</taxon>
        <taxon>Pseudomonadota</taxon>
        <taxon>Gammaproteobacteria</taxon>
        <taxon>Enterobacterales</taxon>
        <taxon>Erwiniaceae</taxon>
        <taxon>Pantoea</taxon>
    </lineage>
</organism>
<gene>
    <name evidence="11" type="ORF">AAF463_24620</name>
</gene>
<evidence type="ECO:0000256" key="7">
    <source>
        <dbReference type="ARBA" id="ARBA00022989"/>
    </source>
</evidence>
<keyword evidence="8 9" id="KW-0472">Membrane</keyword>
<dbReference type="GO" id="GO:0015031">
    <property type="term" value="P:protein transport"/>
    <property type="evidence" value="ECO:0007669"/>
    <property type="project" value="UniProtKB-KW"/>
</dbReference>
<dbReference type="Pfam" id="PF11356">
    <property type="entry name" value="T2SSC"/>
    <property type="match status" value="1"/>
</dbReference>
<evidence type="ECO:0000256" key="5">
    <source>
        <dbReference type="ARBA" id="ARBA00022692"/>
    </source>
</evidence>
<proteinExistence type="predicted"/>
<evidence type="ECO:0000256" key="1">
    <source>
        <dbReference type="ARBA" id="ARBA00004533"/>
    </source>
</evidence>
<feature type="transmembrane region" description="Helical" evidence="9">
    <location>
        <begin position="9"/>
        <end position="29"/>
    </location>
</feature>
<dbReference type="Gene3D" id="2.30.30.830">
    <property type="match status" value="1"/>
</dbReference>
<keyword evidence="2" id="KW-0813">Transport</keyword>
<accession>A0AAU7U3D7</accession>
<evidence type="ECO:0000256" key="6">
    <source>
        <dbReference type="ARBA" id="ARBA00022927"/>
    </source>
</evidence>
<keyword evidence="3" id="KW-1003">Cell membrane</keyword>
<reference evidence="11" key="1">
    <citation type="submission" date="2024-06" db="EMBL/GenBank/DDBJ databases">
        <title>Multiomics insights into the TNT degradation mechanism by Pantoea sp. BJ2 isolated from an ammunition destruction site.</title>
        <authorList>
            <person name="Luo J."/>
        </authorList>
    </citation>
    <scope>NUCLEOTIDE SEQUENCE</scope>
    <source>
        <strain evidence="11">BJ2</strain>
        <plasmid evidence="11">plasmindB</plasmid>
    </source>
</reference>
<keyword evidence="6" id="KW-0653">Protein transport</keyword>
<dbReference type="InterPro" id="IPR024961">
    <property type="entry name" value="T2SS_GspC_N"/>
</dbReference>
<evidence type="ECO:0000256" key="4">
    <source>
        <dbReference type="ARBA" id="ARBA00022519"/>
    </source>
</evidence>
<geneLocation type="plasmid" evidence="11">
    <name>plasmindB</name>
</geneLocation>
<keyword evidence="11" id="KW-0614">Plasmid</keyword>
<evidence type="ECO:0000256" key="2">
    <source>
        <dbReference type="ARBA" id="ARBA00022448"/>
    </source>
</evidence>
<evidence type="ECO:0000256" key="8">
    <source>
        <dbReference type="ARBA" id="ARBA00023136"/>
    </source>
</evidence>
<dbReference type="GO" id="GO:0005886">
    <property type="term" value="C:plasma membrane"/>
    <property type="evidence" value="ECO:0007669"/>
    <property type="project" value="UniProtKB-SubCell"/>
</dbReference>
<evidence type="ECO:0000259" key="10">
    <source>
        <dbReference type="Pfam" id="PF11356"/>
    </source>
</evidence>
<dbReference type="EMBL" id="CP158294">
    <property type="protein sequence ID" value="XBV47510.1"/>
    <property type="molecule type" value="Genomic_DNA"/>
</dbReference>
<dbReference type="AlphaFoldDB" id="A0AAU7U3D7"/>
<dbReference type="RefSeq" id="WP_350262551.1">
    <property type="nucleotide sequence ID" value="NZ_CP158294.1"/>
</dbReference>
<keyword evidence="4" id="KW-0997">Cell inner membrane</keyword>
<evidence type="ECO:0000313" key="11">
    <source>
        <dbReference type="EMBL" id="XBV47510.1"/>
    </source>
</evidence>
<keyword evidence="5 9" id="KW-0812">Transmembrane</keyword>
<sequence length="161" mass="17928">MFFPYEKSVYWLMMGAAYLLAVSTIYTGYASFGSYTLPVSALPAIPAAYVQHETPLSISLFSEPDAWTPYTVGEMSPDDEAIFYSPESKLPLKVVGIVRQRDSKKDLAIIDSASSQFTVSVSDIVQEHSSRIIRIFNDRVIISHQGLYQSLIMTQEGAFLP</sequence>
<evidence type="ECO:0000256" key="3">
    <source>
        <dbReference type="ARBA" id="ARBA00022475"/>
    </source>
</evidence>
<keyword evidence="7 9" id="KW-1133">Transmembrane helix</keyword>
<evidence type="ECO:0000256" key="9">
    <source>
        <dbReference type="SAM" id="Phobius"/>
    </source>
</evidence>
<protein>
    <submittedName>
        <fullName evidence="11">Type II secretion system protein N</fullName>
    </submittedName>
</protein>